<feature type="compositionally biased region" description="Basic residues" evidence="2">
    <location>
        <begin position="756"/>
        <end position="787"/>
    </location>
</feature>
<evidence type="ECO:0000259" key="3">
    <source>
        <dbReference type="PROSITE" id="PS51253"/>
    </source>
</evidence>
<evidence type="ECO:0000256" key="2">
    <source>
        <dbReference type="SAM" id="MobiDB-lite"/>
    </source>
</evidence>
<name>A0AAD2HPH2_9AGAR</name>
<gene>
    <name evidence="4" type="ORF">MYCIT1_LOCUS28608</name>
</gene>
<dbReference type="InterPro" id="IPR036397">
    <property type="entry name" value="RNaseH_sf"/>
</dbReference>
<keyword evidence="1" id="KW-0238">DNA-binding</keyword>
<feature type="compositionally biased region" description="Gly residues" evidence="2">
    <location>
        <begin position="727"/>
        <end position="742"/>
    </location>
</feature>
<dbReference type="Proteomes" id="UP001295794">
    <property type="component" value="Unassembled WGS sequence"/>
</dbReference>
<dbReference type="Pfam" id="PF03184">
    <property type="entry name" value="DDE_1"/>
    <property type="match status" value="1"/>
</dbReference>
<keyword evidence="5" id="KW-1185">Reference proteome</keyword>
<accession>A0AAD2HPH2</accession>
<dbReference type="PANTHER" id="PTHR19303:SF74">
    <property type="entry name" value="POGO TRANSPOSABLE ELEMENT WITH KRAB DOMAIN"/>
    <property type="match status" value="1"/>
</dbReference>
<feature type="compositionally biased region" description="Low complexity" evidence="2">
    <location>
        <begin position="820"/>
        <end position="845"/>
    </location>
</feature>
<evidence type="ECO:0000313" key="5">
    <source>
        <dbReference type="Proteomes" id="UP001295794"/>
    </source>
</evidence>
<feature type="compositionally biased region" description="Acidic residues" evidence="2">
    <location>
        <begin position="846"/>
        <end position="857"/>
    </location>
</feature>
<organism evidence="4 5">
    <name type="scientific">Mycena citricolor</name>
    <dbReference type="NCBI Taxonomy" id="2018698"/>
    <lineage>
        <taxon>Eukaryota</taxon>
        <taxon>Fungi</taxon>
        <taxon>Dikarya</taxon>
        <taxon>Basidiomycota</taxon>
        <taxon>Agaricomycotina</taxon>
        <taxon>Agaricomycetes</taxon>
        <taxon>Agaricomycetidae</taxon>
        <taxon>Agaricales</taxon>
        <taxon>Marasmiineae</taxon>
        <taxon>Mycenaceae</taxon>
        <taxon>Mycena</taxon>
    </lineage>
</organism>
<feature type="region of interest" description="Disordered" evidence="2">
    <location>
        <begin position="717"/>
        <end position="857"/>
    </location>
</feature>
<dbReference type="InterPro" id="IPR004875">
    <property type="entry name" value="DDE_SF_endonuclease_dom"/>
</dbReference>
<dbReference type="InterPro" id="IPR050863">
    <property type="entry name" value="CenT-Element_Derived"/>
</dbReference>
<dbReference type="SUPFAM" id="SSF54160">
    <property type="entry name" value="Chromo domain-like"/>
    <property type="match status" value="1"/>
</dbReference>
<feature type="compositionally biased region" description="Polar residues" evidence="2">
    <location>
        <begin position="11"/>
        <end position="25"/>
    </location>
</feature>
<comment type="caution">
    <text evidence="4">The sequence shown here is derived from an EMBL/GenBank/DDBJ whole genome shotgun (WGS) entry which is preliminary data.</text>
</comment>
<dbReference type="PROSITE" id="PS51253">
    <property type="entry name" value="HTH_CENPB"/>
    <property type="match status" value="1"/>
</dbReference>
<feature type="region of interest" description="Disordered" evidence="2">
    <location>
        <begin position="1"/>
        <end position="54"/>
    </location>
</feature>
<dbReference type="GO" id="GO:0005634">
    <property type="term" value="C:nucleus"/>
    <property type="evidence" value="ECO:0007669"/>
    <property type="project" value="TreeGrafter"/>
</dbReference>
<dbReference type="InterPro" id="IPR016197">
    <property type="entry name" value="Chromo-like_dom_sf"/>
</dbReference>
<feature type="compositionally biased region" description="Low complexity" evidence="2">
    <location>
        <begin position="499"/>
        <end position="513"/>
    </location>
</feature>
<dbReference type="AlphaFoldDB" id="A0AAD2HPH2"/>
<sequence>MRRSARLAKSGSVTPTVDGSGTTHSGGDASTTVSTASESSDPDGSLGSDPDDLAELEDNENNLLDLADFAGVPLDELDIETRYELAVAAVRNGARQRQAAAQYAVVRTTLQRRLLGIGNYRAGHATQQALSPAQEKILVEWIKIKGKQGVPMSLPTVANAGSVIIDRPLGKTWAQRFKARHSDQLKVVWTQKLESCRARQLNPNTVNPYFDMLEETIHTYSIKCSNIYNMDEKGIQLGDSGRTKVLADRDQKQVRKISDGDRELVTVLESVCADGTALAPTVIFKGVRRDLRWGENNPSNASISLSPRGWTDQYLGAIWMEKEFEPQTALKLEDPSDYRLLILDGHNSHCTYRFLSFAKDHRIIVLCLPPHTTHALQPCDVGVFKPLSTFWKKEVEKVTHAYGTINKYNLLAHYHNARTQAFKPTTIMNSFRKTGIWPVNRHAIDADEFETAKHYTNQATLPTITPADGNISNNVQSSASGPTESFPSVQSGQQSRAPTSNLTGLSTSQSQQTITESNISLEAAAISVAEVDPLIPPSISAPSTPSHNKRPHPTDGLIAAAFRLVAPSPRKGPQSRKALRAENTNLRDVLGGADVEIEKLQTQLKLAAIENAELRQALCAKKSKGNRNLIDGMARNLTASENMEELGAREHRIIYTALHKDIVPLLEEISNWMIARGRVIDSDTVGSNGPASALEQESDGHWLYNVFPPVSLLSRGYVPKRRRGRPAGRGTGRGVRGRGGGSRADSDRGRGDGRGRARGRARGRGHGRARGGSRARAHGRGRGRGLARGHGQDQVDSDSEMIDIDLEFGDEESETERSGDSSGPDTTSGTEELSSTSTGRDAAQSSEDESSMDEGGDQVAEEIEIVAINGHRWVSGDLEFMVIWADDDVTWEPLETVNDCEKLEDYLDARGKTDPLQLGKRRYVLDKAFQASNP</sequence>
<dbReference type="CDD" id="cd00024">
    <property type="entry name" value="CD_CSD"/>
    <property type="match status" value="1"/>
</dbReference>
<dbReference type="InterPro" id="IPR006600">
    <property type="entry name" value="HTH_CenpB_DNA-bd_dom"/>
</dbReference>
<feature type="domain" description="HTH CENPB-type" evidence="3">
    <location>
        <begin position="122"/>
        <end position="187"/>
    </location>
</feature>
<feature type="compositionally biased region" description="Acidic residues" evidence="2">
    <location>
        <begin position="795"/>
        <end position="814"/>
    </location>
</feature>
<feature type="compositionally biased region" description="Polar residues" evidence="2">
    <location>
        <begin position="470"/>
        <end position="498"/>
    </location>
</feature>
<proteinExistence type="predicted"/>
<feature type="region of interest" description="Disordered" evidence="2">
    <location>
        <begin position="461"/>
        <end position="513"/>
    </location>
</feature>
<feature type="compositionally biased region" description="Basic and acidic residues" evidence="2">
    <location>
        <begin position="744"/>
        <end position="755"/>
    </location>
</feature>
<protein>
    <recommendedName>
        <fullName evidence="3">HTH CENPB-type domain-containing protein</fullName>
    </recommendedName>
</protein>
<dbReference type="Gene3D" id="2.40.50.40">
    <property type="match status" value="1"/>
</dbReference>
<feature type="compositionally biased region" description="Low complexity" evidence="2">
    <location>
        <begin position="29"/>
        <end position="48"/>
    </location>
</feature>
<evidence type="ECO:0000313" key="4">
    <source>
        <dbReference type="EMBL" id="CAK5278911.1"/>
    </source>
</evidence>
<dbReference type="PANTHER" id="PTHR19303">
    <property type="entry name" value="TRANSPOSON"/>
    <property type="match status" value="1"/>
</dbReference>
<dbReference type="Gene3D" id="3.30.420.10">
    <property type="entry name" value="Ribonuclease H-like superfamily/Ribonuclease H"/>
    <property type="match status" value="1"/>
</dbReference>
<reference evidence="4" key="1">
    <citation type="submission" date="2023-11" db="EMBL/GenBank/DDBJ databases">
        <authorList>
            <person name="De Vega J J."/>
            <person name="De Vega J J."/>
        </authorList>
    </citation>
    <scope>NUCLEOTIDE SEQUENCE</scope>
</reference>
<evidence type="ECO:0000256" key="1">
    <source>
        <dbReference type="ARBA" id="ARBA00023125"/>
    </source>
</evidence>
<dbReference type="GO" id="GO:0003677">
    <property type="term" value="F:DNA binding"/>
    <property type="evidence" value="ECO:0007669"/>
    <property type="project" value="UniProtKB-KW"/>
</dbReference>
<dbReference type="EMBL" id="CAVNYO010000431">
    <property type="protein sequence ID" value="CAK5278911.1"/>
    <property type="molecule type" value="Genomic_DNA"/>
</dbReference>